<reference evidence="2 3" key="1">
    <citation type="submission" date="2016-11" db="EMBL/GenBank/DDBJ databases">
        <authorList>
            <person name="Jaros S."/>
            <person name="Januszkiewicz K."/>
            <person name="Wedrychowicz H."/>
        </authorList>
    </citation>
    <scope>NUCLEOTIDE SEQUENCE [LARGE SCALE GENOMIC DNA]</scope>
    <source>
        <strain evidence="2 3">CGMCC 1.7049</strain>
    </source>
</reference>
<evidence type="ECO:0000313" key="2">
    <source>
        <dbReference type="EMBL" id="SHG78216.1"/>
    </source>
</evidence>
<proteinExistence type="inferred from homology"/>
<dbReference type="GO" id="GO:0016853">
    <property type="term" value="F:isomerase activity"/>
    <property type="evidence" value="ECO:0007669"/>
    <property type="project" value="UniProtKB-KW"/>
</dbReference>
<sequence length="332" mass="35006">MRLIDPTTVEAYCRDPATLAAALDVAPYVLLDLRDPQSASPAADVVDGVGTLPCPVIALGPVAAAHAALALACDAVADTPDAAASMIDGLLRSPMAATVLVQTLRAIESLPLASALVVESLAYASLQRGAEFQRWLATRPPPPSPVEESGPAVEIERDGDRVQLHLNRPLQRNAMTLAMRDALVEALQWIRADDSVAVLSIDARGRCFSTGGELSEFGTAPDPATAHWVRSLALPGRELALCRHAATQAHVHGACIGSGIEFPAFAQTLSAHPDTHFQLPELRFGLIPGAGGCVSISRRIGRQRTAAWVLSGKRIPARTALAWGLIDRITDA</sequence>
<evidence type="ECO:0000313" key="3">
    <source>
        <dbReference type="Proteomes" id="UP000199758"/>
    </source>
</evidence>
<dbReference type="OrthoDB" id="5730382at2"/>
<dbReference type="PANTHER" id="PTHR43802:SF1">
    <property type="entry name" value="IP11341P-RELATED"/>
    <property type="match status" value="1"/>
</dbReference>
<name>A0A1M5MLU6_9GAMM</name>
<gene>
    <name evidence="2" type="ORF">SAMN04488068_1333</name>
</gene>
<dbReference type="Pfam" id="PF00378">
    <property type="entry name" value="ECH_1"/>
    <property type="match status" value="1"/>
</dbReference>
<dbReference type="InterPro" id="IPR029045">
    <property type="entry name" value="ClpP/crotonase-like_dom_sf"/>
</dbReference>
<dbReference type="InterPro" id="IPR001753">
    <property type="entry name" value="Enoyl-CoA_hydra/iso"/>
</dbReference>
<dbReference type="SUPFAM" id="SSF52096">
    <property type="entry name" value="ClpP/crotonase"/>
    <property type="match status" value="1"/>
</dbReference>
<keyword evidence="2" id="KW-0413">Isomerase</keyword>
<dbReference type="Gene3D" id="3.90.226.10">
    <property type="entry name" value="2-enoyl-CoA Hydratase, Chain A, domain 1"/>
    <property type="match status" value="1"/>
</dbReference>
<dbReference type="RefSeq" id="WP_072895707.1">
    <property type="nucleotide sequence ID" value="NZ_FQWZ01000003.1"/>
</dbReference>
<dbReference type="PANTHER" id="PTHR43802">
    <property type="entry name" value="ENOYL-COA HYDRATASE"/>
    <property type="match status" value="1"/>
</dbReference>
<dbReference type="EMBL" id="FQWZ01000003">
    <property type="protein sequence ID" value="SHG78216.1"/>
    <property type="molecule type" value="Genomic_DNA"/>
</dbReference>
<dbReference type="CDD" id="cd06558">
    <property type="entry name" value="crotonase-like"/>
    <property type="match status" value="1"/>
</dbReference>
<dbReference type="Proteomes" id="UP000199758">
    <property type="component" value="Unassembled WGS sequence"/>
</dbReference>
<organism evidence="2 3">
    <name type="scientific">Hydrocarboniphaga daqingensis</name>
    <dbReference type="NCBI Taxonomy" id="490188"/>
    <lineage>
        <taxon>Bacteria</taxon>
        <taxon>Pseudomonadati</taxon>
        <taxon>Pseudomonadota</taxon>
        <taxon>Gammaproteobacteria</taxon>
        <taxon>Nevskiales</taxon>
        <taxon>Nevskiaceae</taxon>
        <taxon>Hydrocarboniphaga</taxon>
    </lineage>
</organism>
<protein>
    <submittedName>
        <fullName evidence="2">Enoyl-CoA hydratase/isomerase</fullName>
    </submittedName>
</protein>
<accession>A0A1M5MLU6</accession>
<dbReference type="STRING" id="490188.SAMN04488068_1333"/>
<keyword evidence="3" id="KW-1185">Reference proteome</keyword>
<dbReference type="AlphaFoldDB" id="A0A1M5MLU6"/>
<comment type="similarity">
    <text evidence="1">Belongs to the enoyl-CoA hydratase/isomerase family.</text>
</comment>
<evidence type="ECO:0000256" key="1">
    <source>
        <dbReference type="ARBA" id="ARBA00005254"/>
    </source>
</evidence>